<dbReference type="Gene3D" id="2.60.40.2020">
    <property type="match status" value="1"/>
</dbReference>
<evidence type="ECO:0000313" key="4">
    <source>
        <dbReference type="EMBL" id="MBB5918289.1"/>
    </source>
</evidence>
<keyword evidence="1" id="KW-0646">Protease inhibitor</keyword>
<evidence type="ECO:0000256" key="1">
    <source>
        <dbReference type="ARBA" id="ARBA00022690"/>
    </source>
</evidence>
<organism evidence="4 5">
    <name type="scientific">Nocardia transvalensis</name>
    <dbReference type="NCBI Taxonomy" id="37333"/>
    <lineage>
        <taxon>Bacteria</taxon>
        <taxon>Bacillati</taxon>
        <taxon>Actinomycetota</taxon>
        <taxon>Actinomycetes</taxon>
        <taxon>Mycobacteriales</taxon>
        <taxon>Nocardiaceae</taxon>
        <taxon>Nocardia</taxon>
    </lineage>
</organism>
<proteinExistence type="predicted"/>
<keyword evidence="5" id="KW-1185">Reference proteome</keyword>
<keyword evidence="2" id="KW-0789">Thiol protease inhibitor</keyword>
<dbReference type="InterPro" id="IPR018990">
    <property type="entry name" value="Prot_inh_I42_chagasin"/>
</dbReference>
<dbReference type="InterPro" id="IPR036331">
    <property type="entry name" value="Chagasin-like_sf"/>
</dbReference>
<gene>
    <name evidence="4" type="ORF">BJY24_007201</name>
</gene>
<dbReference type="EMBL" id="JACHIT010000002">
    <property type="protein sequence ID" value="MBB5918289.1"/>
    <property type="molecule type" value="Genomic_DNA"/>
</dbReference>
<dbReference type="GO" id="GO:0004869">
    <property type="term" value="F:cysteine-type endopeptidase inhibitor activity"/>
    <property type="evidence" value="ECO:0007669"/>
    <property type="project" value="UniProtKB-KW"/>
</dbReference>
<evidence type="ECO:0000256" key="2">
    <source>
        <dbReference type="ARBA" id="ARBA00022704"/>
    </source>
</evidence>
<dbReference type="SUPFAM" id="SSF141066">
    <property type="entry name" value="ICP-like"/>
    <property type="match status" value="1"/>
</dbReference>
<evidence type="ECO:0000259" key="3">
    <source>
        <dbReference type="Pfam" id="PF09394"/>
    </source>
</evidence>
<sequence>MITTEVGHTVDVDLASTPTTGYRWYSPALPAGLELTGAVFTPAPGGQPGDGGAQHFSLRATAPGRYRLEFVLRRPWESAPAATRVVDVEVVE</sequence>
<dbReference type="Pfam" id="PF09394">
    <property type="entry name" value="Inhibitor_I42"/>
    <property type="match status" value="1"/>
</dbReference>
<dbReference type="RefSeq" id="WP_040750790.1">
    <property type="nucleotide sequence ID" value="NZ_JACHIT010000002.1"/>
</dbReference>
<dbReference type="AlphaFoldDB" id="A0A7W9UM62"/>
<accession>A0A7W9UM62</accession>
<comment type="caution">
    <text evidence="4">The sequence shown here is derived from an EMBL/GenBank/DDBJ whole genome shotgun (WGS) entry which is preliminary data.</text>
</comment>
<reference evidence="4 5" key="1">
    <citation type="submission" date="2020-08" db="EMBL/GenBank/DDBJ databases">
        <title>Sequencing the genomes of 1000 actinobacteria strains.</title>
        <authorList>
            <person name="Klenk H.-P."/>
        </authorList>
    </citation>
    <scope>NUCLEOTIDE SEQUENCE [LARGE SCALE GENOMIC DNA]</scope>
    <source>
        <strain evidence="4 5">DSM 43582</strain>
    </source>
</reference>
<name>A0A7W9UM62_9NOCA</name>
<feature type="domain" description="Proteinase inhibitor I42 chagasin" evidence="3">
    <location>
        <begin position="5"/>
        <end position="90"/>
    </location>
</feature>
<dbReference type="Proteomes" id="UP000540412">
    <property type="component" value="Unassembled WGS sequence"/>
</dbReference>
<evidence type="ECO:0000313" key="5">
    <source>
        <dbReference type="Proteomes" id="UP000540412"/>
    </source>
</evidence>
<protein>
    <submittedName>
        <fullName evidence="4">Putative secreted protein</fullName>
    </submittedName>
</protein>